<name>A0A2G9U9Y4_TELCI</name>
<evidence type="ECO:0000256" key="1">
    <source>
        <dbReference type="ARBA" id="ARBA00001936"/>
    </source>
</evidence>
<comment type="cofactor">
    <cofactor evidence="1">
        <name>Mn(2+)</name>
        <dbReference type="ChEBI" id="CHEBI:29035"/>
    </cofactor>
</comment>
<organism evidence="8 9">
    <name type="scientific">Teladorsagia circumcincta</name>
    <name type="common">Brown stomach worm</name>
    <name type="synonym">Ostertagia circumcincta</name>
    <dbReference type="NCBI Taxonomy" id="45464"/>
    <lineage>
        <taxon>Eukaryota</taxon>
        <taxon>Metazoa</taxon>
        <taxon>Ecdysozoa</taxon>
        <taxon>Nematoda</taxon>
        <taxon>Chromadorea</taxon>
        <taxon>Rhabditida</taxon>
        <taxon>Rhabditina</taxon>
        <taxon>Rhabditomorpha</taxon>
        <taxon>Strongyloidea</taxon>
        <taxon>Trichostrongylidae</taxon>
        <taxon>Teladorsagia</taxon>
    </lineage>
</organism>
<dbReference type="Gene3D" id="3.90.79.10">
    <property type="entry name" value="Nucleoside Triphosphate Pyrophosphohydrolase"/>
    <property type="match status" value="1"/>
</dbReference>
<evidence type="ECO:0000313" key="9">
    <source>
        <dbReference type="Proteomes" id="UP000230423"/>
    </source>
</evidence>
<dbReference type="AlphaFoldDB" id="A0A2G9U9Y4"/>
<dbReference type="InterPro" id="IPR015797">
    <property type="entry name" value="NUDIX_hydrolase-like_dom_sf"/>
</dbReference>
<protein>
    <recommendedName>
        <fullName evidence="7">Nudix hydrolase domain-containing protein</fullName>
    </recommendedName>
</protein>
<dbReference type="Pfam" id="PF00293">
    <property type="entry name" value="NUDIX"/>
    <property type="match status" value="1"/>
</dbReference>
<feature type="domain" description="Nudix hydrolase" evidence="7">
    <location>
        <begin position="1"/>
        <end position="99"/>
    </location>
</feature>
<dbReference type="GO" id="GO:0046872">
    <property type="term" value="F:metal ion binding"/>
    <property type="evidence" value="ECO:0007669"/>
    <property type="project" value="UniProtKB-KW"/>
</dbReference>
<dbReference type="InterPro" id="IPR045121">
    <property type="entry name" value="CoAse"/>
</dbReference>
<keyword evidence="4" id="KW-0378">Hydrolase</keyword>
<proteinExistence type="predicted"/>
<dbReference type="PANTHER" id="PTHR12992">
    <property type="entry name" value="NUDIX HYDROLASE"/>
    <property type="match status" value="1"/>
</dbReference>
<evidence type="ECO:0000256" key="5">
    <source>
        <dbReference type="ARBA" id="ARBA00022842"/>
    </source>
</evidence>
<accession>A0A2G9U9Y4</accession>
<dbReference type="GO" id="GO:0010945">
    <property type="term" value="F:coenzyme A diphosphatase activity"/>
    <property type="evidence" value="ECO:0007669"/>
    <property type="project" value="InterPro"/>
</dbReference>
<dbReference type="PROSITE" id="PS51462">
    <property type="entry name" value="NUDIX"/>
    <property type="match status" value="1"/>
</dbReference>
<keyword evidence="3" id="KW-0479">Metal-binding</keyword>
<evidence type="ECO:0000256" key="6">
    <source>
        <dbReference type="ARBA" id="ARBA00023211"/>
    </source>
</evidence>
<dbReference type="SUPFAM" id="SSF55811">
    <property type="entry name" value="Nudix"/>
    <property type="match status" value="1"/>
</dbReference>
<evidence type="ECO:0000256" key="4">
    <source>
        <dbReference type="ARBA" id="ARBA00022801"/>
    </source>
</evidence>
<keyword evidence="6" id="KW-0464">Manganese</keyword>
<reference evidence="8 9" key="1">
    <citation type="submission" date="2015-09" db="EMBL/GenBank/DDBJ databases">
        <title>Draft genome of the parasitic nematode Teladorsagia circumcincta isolate WARC Sus (inbred).</title>
        <authorList>
            <person name="Mitreva M."/>
        </authorList>
    </citation>
    <scope>NUCLEOTIDE SEQUENCE [LARGE SCALE GENOMIC DNA]</scope>
    <source>
        <strain evidence="8 9">S</strain>
    </source>
</reference>
<dbReference type="OrthoDB" id="10262892at2759"/>
<dbReference type="Proteomes" id="UP000230423">
    <property type="component" value="Unassembled WGS sequence"/>
</dbReference>
<gene>
    <name evidence="8" type="ORF">TELCIR_11256</name>
</gene>
<evidence type="ECO:0000256" key="2">
    <source>
        <dbReference type="ARBA" id="ARBA00001946"/>
    </source>
</evidence>
<dbReference type="EMBL" id="KZ347874">
    <property type="protein sequence ID" value="PIO67014.1"/>
    <property type="molecule type" value="Genomic_DNA"/>
</dbReference>
<dbReference type="CDD" id="cd03426">
    <property type="entry name" value="NUDIX_CoAse_Nudt7"/>
    <property type="match status" value="1"/>
</dbReference>
<evidence type="ECO:0000313" key="8">
    <source>
        <dbReference type="EMBL" id="PIO67014.1"/>
    </source>
</evidence>
<comment type="cofactor">
    <cofactor evidence="2">
        <name>Mg(2+)</name>
        <dbReference type="ChEBI" id="CHEBI:18420"/>
    </cofactor>
</comment>
<keyword evidence="5" id="KW-0460">Magnesium</keyword>
<sequence>MEDGESVEEAALRETQEEIGVDPKAVEIWGRLKPVFTRTMTKTVVPIVGCIAYDALKTEHVNKREVQTLFSVPLEELCRSTGYTRFLSKKAEYTLPVFFSKNFTVITHNTDEFLPREFRIWGLSAIMLHQLLLIIAPESYQDTLRLPFY</sequence>
<evidence type="ECO:0000259" key="7">
    <source>
        <dbReference type="PROSITE" id="PS51462"/>
    </source>
</evidence>
<dbReference type="PANTHER" id="PTHR12992:SF11">
    <property type="entry name" value="MITOCHONDRIAL COENZYME A DIPHOSPHATASE NUDT8"/>
    <property type="match status" value="1"/>
</dbReference>
<keyword evidence="9" id="KW-1185">Reference proteome</keyword>
<dbReference type="InterPro" id="IPR000086">
    <property type="entry name" value="NUDIX_hydrolase_dom"/>
</dbReference>
<evidence type="ECO:0000256" key="3">
    <source>
        <dbReference type="ARBA" id="ARBA00022723"/>
    </source>
</evidence>